<dbReference type="InterPro" id="IPR017946">
    <property type="entry name" value="PLC-like_Pdiesterase_TIM-brl"/>
</dbReference>
<feature type="domain" description="GP-PDE" evidence="2">
    <location>
        <begin position="38"/>
        <end position="279"/>
    </location>
</feature>
<dbReference type="Gene3D" id="3.20.20.190">
    <property type="entry name" value="Phosphatidylinositol (PI) phosphodiesterase"/>
    <property type="match status" value="1"/>
</dbReference>
<dbReference type="Pfam" id="PF03009">
    <property type="entry name" value="GDPD"/>
    <property type="match status" value="1"/>
</dbReference>
<dbReference type="RefSeq" id="WP_245757870.1">
    <property type="nucleotide sequence ID" value="NZ_FONT01000004.1"/>
</dbReference>
<evidence type="ECO:0000256" key="1">
    <source>
        <dbReference type="SAM" id="SignalP"/>
    </source>
</evidence>
<dbReference type="EMBL" id="FONT01000004">
    <property type="protein sequence ID" value="SFE80311.1"/>
    <property type="molecule type" value="Genomic_DNA"/>
</dbReference>
<dbReference type="STRING" id="930128.SAMN05192532_10496"/>
<sequence length="284" mass="31276">MKRILQTLAVGVFAFTSLLPDGTALANEEVTKKEQKQMTTVAHRGASGYAPENTMAAFEKSVDMKAEMLELDVQMSKDGELVVIHDTSVDRTTNGTGAVKDMTYEELLQLDAGSYFNEAFAGEKIPTLGEVLDEYRGKIGILIEIKSPSLYPGIEQKIADELVDRNMHKPNNNKIIVQSFDHDSVMTFHSLLPSIPVGVLVGYSPNGISNVQLAAFSSYADYVNPNLSMIDSDLVQRIHNQGMETYPWTVRDELSADFLLNVGVDGIITDYPDYVDPHLPDQAA</sequence>
<protein>
    <submittedName>
        <fullName evidence="3">Glycerophosphoryl diester phosphodiesterase</fullName>
    </submittedName>
</protein>
<evidence type="ECO:0000313" key="3">
    <source>
        <dbReference type="EMBL" id="SFE80311.1"/>
    </source>
</evidence>
<dbReference type="InterPro" id="IPR030395">
    <property type="entry name" value="GP_PDE_dom"/>
</dbReference>
<evidence type="ECO:0000313" key="4">
    <source>
        <dbReference type="Proteomes" id="UP000199516"/>
    </source>
</evidence>
<keyword evidence="4" id="KW-1185">Reference proteome</keyword>
<feature type="signal peptide" evidence="1">
    <location>
        <begin position="1"/>
        <end position="26"/>
    </location>
</feature>
<dbReference type="Proteomes" id="UP000199516">
    <property type="component" value="Unassembled WGS sequence"/>
</dbReference>
<gene>
    <name evidence="3" type="ORF">SAMN05192532_10496</name>
</gene>
<accession>A0A1I2DJ08</accession>
<reference evidence="3 4" key="1">
    <citation type="submission" date="2016-10" db="EMBL/GenBank/DDBJ databases">
        <authorList>
            <person name="de Groot N.N."/>
        </authorList>
    </citation>
    <scope>NUCLEOTIDE SEQUENCE [LARGE SCALE GENOMIC DNA]</scope>
    <source>
        <strain evidence="3 4">DSM 23995</strain>
    </source>
</reference>
<dbReference type="PANTHER" id="PTHR46211">
    <property type="entry name" value="GLYCEROPHOSPHORYL DIESTER PHOSPHODIESTERASE"/>
    <property type="match status" value="1"/>
</dbReference>
<evidence type="ECO:0000259" key="2">
    <source>
        <dbReference type="PROSITE" id="PS51704"/>
    </source>
</evidence>
<dbReference type="PROSITE" id="PS51704">
    <property type="entry name" value="GP_PDE"/>
    <property type="match status" value="1"/>
</dbReference>
<dbReference type="PANTHER" id="PTHR46211:SF1">
    <property type="entry name" value="GLYCEROPHOSPHODIESTER PHOSPHODIESTERASE, CYTOPLASMIC"/>
    <property type="match status" value="1"/>
</dbReference>
<organism evidence="3 4">
    <name type="scientific">Alteribacillus iranensis</name>
    <dbReference type="NCBI Taxonomy" id="930128"/>
    <lineage>
        <taxon>Bacteria</taxon>
        <taxon>Bacillati</taxon>
        <taxon>Bacillota</taxon>
        <taxon>Bacilli</taxon>
        <taxon>Bacillales</taxon>
        <taxon>Bacillaceae</taxon>
        <taxon>Alteribacillus</taxon>
    </lineage>
</organism>
<name>A0A1I2DJ08_9BACI</name>
<dbReference type="SUPFAM" id="SSF51695">
    <property type="entry name" value="PLC-like phosphodiesterases"/>
    <property type="match status" value="1"/>
</dbReference>
<feature type="chain" id="PRO_5011452786" evidence="1">
    <location>
        <begin position="27"/>
        <end position="284"/>
    </location>
</feature>
<proteinExistence type="predicted"/>
<dbReference type="GO" id="GO:0006629">
    <property type="term" value="P:lipid metabolic process"/>
    <property type="evidence" value="ECO:0007669"/>
    <property type="project" value="InterPro"/>
</dbReference>
<dbReference type="GO" id="GO:0008081">
    <property type="term" value="F:phosphoric diester hydrolase activity"/>
    <property type="evidence" value="ECO:0007669"/>
    <property type="project" value="InterPro"/>
</dbReference>
<keyword evidence="1" id="KW-0732">Signal</keyword>
<dbReference type="AlphaFoldDB" id="A0A1I2DJ08"/>